<sequence>MLGSFGLALSISLDQPSIFLETDRGLSVTHKIKLINRGQEDLNLYVYVRDWVYAENGVKEFLPPGESQYSCADWLELSSDHLTVPANSSREFPFVLKTPGDATGGHQAVIFFEAGLPGSGRINYAARLGALIYQKTKRYSLDYIEPVALKASLQKGRYVYNMDFRNSGDAWNTIQGNVALVSDGEALEQIELYTKGLLPGESVKYSGVFEQTGLPDRMEIFYMLEDEYGNLQTGQVLSADSAKAVAAREMWIEKFDPVYVLAKNAIQINCEIAVTKPRSVRPTVSIYNSETNVRVKTVEFNAKQVNPGNPAKLAVSWPLGLPGSIPPGEYLCVLSIGSGNDAVSARKMIRID</sequence>
<accession>A0A388TJL3</accession>
<comment type="caution">
    <text evidence="1">The sequence shown here is derived from an EMBL/GenBank/DDBJ whole genome shotgun (WGS) entry which is preliminary data.</text>
</comment>
<evidence type="ECO:0000313" key="1">
    <source>
        <dbReference type="EMBL" id="GBR76999.1"/>
    </source>
</evidence>
<protein>
    <submittedName>
        <fullName evidence="1">Uncharacterized protein</fullName>
    </submittedName>
</protein>
<dbReference type="EMBL" id="BGZO01000078">
    <property type="protein sequence ID" value="GBR76999.1"/>
    <property type="molecule type" value="Genomic_DNA"/>
</dbReference>
<dbReference type="AlphaFoldDB" id="A0A388TJL3"/>
<keyword evidence="2" id="KW-1185">Reference proteome</keyword>
<organism evidence="1 2">
    <name type="scientific">Candidatus Termititenax persephonae</name>
    <dbReference type="NCBI Taxonomy" id="2218525"/>
    <lineage>
        <taxon>Bacteria</taxon>
        <taxon>Bacillati</taxon>
        <taxon>Candidatus Margulisiibacteriota</taxon>
        <taxon>Candidatus Termititenacia</taxon>
        <taxon>Candidatus Termititenacales</taxon>
        <taxon>Candidatus Termititenacaceae</taxon>
        <taxon>Candidatus Termititenax</taxon>
    </lineage>
</organism>
<dbReference type="Proteomes" id="UP000275925">
    <property type="component" value="Unassembled WGS sequence"/>
</dbReference>
<reference evidence="1 2" key="1">
    <citation type="journal article" date="2019" name="ISME J.">
        <title>Genome analyses of uncultured TG2/ZB3 bacteria in 'Margulisbacteria' specifically attached to ectosymbiotic spirochetes of protists in the termite gut.</title>
        <authorList>
            <person name="Utami Y.D."/>
            <person name="Kuwahara H."/>
            <person name="Igai K."/>
            <person name="Murakami T."/>
            <person name="Sugaya K."/>
            <person name="Morikawa T."/>
            <person name="Nagura Y."/>
            <person name="Yuki M."/>
            <person name="Deevong P."/>
            <person name="Inoue T."/>
            <person name="Kihara K."/>
            <person name="Lo N."/>
            <person name="Yamada A."/>
            <person name="Ohkuma M."/>
            <person name="Hongoh Y."/>
        </authorList>
    </citation>
    <scope>NUCLEOTIDE SEQUENCE [LARGE SCALE GENOMIC DNA]</scope>
    <source>
        <strain evidence="1">NkOx7-02</strain>
    </source>
</reference>
<gene>
    <name evidence="1" type="ORF">NO2_1461</name>
</gene>
<evidence type="ECO:0000313" key="2">
    <source>
        <dbReference type="Proteomes" id="UP000275925"/>
    </source>
</evidence>
<name>A0A388TJL3_9BACT</name>
<proteinExistence type="predicted"/>